<reference evidence="1 2" key="1">
    <citation type="journal article" date="2013" name="Genome Announc.">
        <title>Multiple genome sequences of Helicobacter pylori strains of diverse disease and antibiotic resistance backgrounds from Malaysia.</title>
        <authorList>
            <person name="Rehvathy V."/>
            <person name="Tan M.H."/>
            <person name="Gunaletchumy S.P."/>
            <person name="Teh X."/>
            <person name="Wang S."/>
            <person name="Baybayan P."/>
            <person name="Singh S."/>
            <person name="Ashby M."/>
            <person name="Kaakoush N.O."/>
            <person name="Mitchell H.M."/>
            <person name="Croft L.J."/>
            <person name="Goh K.L."/>
            <person name="Loke M.F."/>
            <person name="Vadivelu J."/>
        </authorList>
    </citation>
    <scope>NUCLEOTIDE SEQUENCE [LARGE SCALE GENOMIC DNA]</scope>
    <source>
        <strain evidence="1 2">UM038</strain>
    </source>
</reference>
<comment type="caution">
    <text evidence="1">The sequence shown here is derived from an EMBL/GenBank/DDBJ whole genome shotgun (WGS) entry which is preliminary data.</text>
</comment>
<evidence type="ECO:0000313" key="2">
    <source>
        <dbReference type="Proteomes" id="UP000015451"/>
    </source>
</evidence>
<dbReference type="EMBL" id="AUSL01000012">
    <property type="protein sequence ID" value="EPZ69442.1"/>
    <property type="molecule type" value="Genomic_DNA"/>
</dbReference>
<proteinExistence type="predicted"/>
<organism evidence="1 2">
    <name type="scientific">Helicobacter pylori UM038</name>
    <dbReference type="NCBI Taxonomy" id="1352343"/>
    <lineage>
        <taxon>Bacteria</taxon>
        <taxon>Pseudomonadati</taxon>
        <taxon>Campylobacterota</taxon>
        <taxon>Epsilonproteobacteria</taxon>
        <taxon>Campylobacterales</taxon>
        <taxon>Helicobacteraceae</taxon>
        <taxon>Helicobacter</taxon>
    </lineage>
</organism>
<dbReference type="Proteomes" id="UP000015451">
    <property type="component" value="Unassembled WGS sequence"/>
</dbReference>
<name>A0AAV3JSQ1_HELPX</name>
<accession>A0AAV3JSQ1</accession>
<sequence length="31" mass="3637">MKRMLAEFEKIQAILMAFPHEFGDCQIPQTL</sequence>
<gene>
    <name evidence="1" type="ORF">N199_01605</name>
</gene>
<dbReference type="AlphaFoldDB" id="A0AAV3JSQ1"/>
<protein>
    <recommendedName>
        <fullName evidence="3">Non-functional type II restriction endonuclease</fullName>
    </recommendedName>
</protein>
<evidence type="ECO:0000313" key="1">
    <source>
        <dbReference type="EMBL" id="EPZ69442.1"/>
    </source>
</evidence>
<evidence type="ECO:0008006" key="3">
    <source>
        <dbReference type="Google" id="ProtNLM"/>
    </source>
</evidence>